<gene>
    <name evidence="2" type="ORF">OIH86_02110</name>
</gene>
<dbReference type="Pfam" id="PF08858">
    <property type="entry name" value="IDEAL"/>
    <property type="match status" value="1"/>
</dbReference>
<accession>A0ABT3DBL1</accession>
<dbReference type="Gene3D" id="4.10.810.10">
    <property type="entry name" value="Virus Scaffolding Protein, Chain A"/>
    <property type="match status" value="1"/>
</dbReference>
<feature type="domain" description="IDEAL" evidence="1">
    <location>
        <begin position="24"/>
        <end position="60"/>
    </location>
</feature>
<dbReference type="SMART" id="SM00914">
    <property type="entry name" value="IDEAL"/>
    <property type="match status" value="1"/>
</dbReference>
<name>A0ABT3DBL1_9BACI</name>
<comment type="caution">
    <text evidence="2">The sequence shown here is derived from an EMBL/GenBank/DDBJ whole genome shotgun (WGS) entry which is preliminary data.</text>
</comment>
<evidence type="ECO:0000313" key="3">
    <source>
        <dbReference type="Proteomes" id="UP001526147"/>
    </source>
</evidence>
<evidence type="ECO:0000313" key="2">
    <source>
        <dbReference type="EMBL" id="MCV9884443.1"/>
    </source>
</evidence>
<evidence type="ECO:0000259" key="1">
    <source>
        <dbReference type="SMART" id="SM00914"/>
    </source>
</evidence>
<protein>
    <submittedName>
        <fullName evidence="2">IDEAL domain-containing protein</fullName>
    </submittedName>
</protein>
<dbReference type="InterPro" id="IPR027393">
    <property type="entry name" value="Virus_scaffolding_prot_C"/>
</dbReference>
<organism evidence="2 3">
    <name type="scientific">Metabacillus halosaccharovorans</name>
    <dbReference type="NCBI Taxonomy" id="930124"/>
    <lineage>
        <taxon>Bacteria</taxon>
        <taxon>Bacillati</taxon>
        <taxon>Bacillota</taxon>
        <taxon>Bacilli</taxon>
        <taxon>Bacillales</taxon>
        <taxon>Bacillaceae</taxon>
        <taxon>Metabacillus</taxon>
    </lineage>
</organism>
<proteinExistence type="predicted"/>
<dbReference type="EMBL" id="JAOYEY010000018">
    <property type="protein sequence ID" value="MCV9884443.1"/>
    <property type="molecule type" value="Genomic_DNA"/>
</dbReference>
<reference evidence="2 3" key="1">
    <citation type="submission" date="2022-10" db="EMBL/GenBank/DDBJ databases">
        <title>Draft genome assembly of moderately radiation resistant bacterium Metabacillus halosaccharovorans.</title>
        <authorList>
            <person name="Pal S."/>
            <person name="Gopinathan A."/>
        </authorList>
    </citation>
    <scope>NUCLEOTIDE SEQUENCE [LARGE SCALE GENOMIC DNA]</scope>
    <source>
        <strain evidence="2 3">VITHBRA001</strain>
    </source>
</reference>
<dbReference type="InterPro" id="IPR014957">
    <property type="entry name" value="IDEAL_dom"/>
</dbReference>
<sequence length="64" mass="7505">MKKDLFRSQQPDVTIIDSISAEIVLEKALLDFQKKKIQQKIDQSLQDKNKSEFLRLTEKLKNIS</sequence>
<dbReference type="RefSeq" id="WP_264141402.1">
    <property type="nucleotide sequence ID" value="NZ_JAOYEY010000018.1"/>
</dbReference>
<keyword evidence="3" id="KW-1185">Reference proteome</keyword>
<dbReference type="Proteomes" id="UP001526147">
    <property type="component" value="Unassembled WGS sequence"/>
</dbReference>